<sequence length="61" mass="6791">MVLPRRTTCSKSTNHDFIRDLSSARLSILDFRSSMPCCIVRISASCLNFSSESLSAAWFSS</sequence>
<proteinExistence type="predicted"/>
<dbReference type="AlphaFoldDB" id="A0A0A9FI61"/>
<protein>
    <submittedName>
        <fullName evidence="1">Uncharacterized protein</fullName>
    </submittedName>
</protein>
<reference evidence="1" key="1">
    <citation type="submission" date="2014-09" db="EMBL/GenBank/DDBJ databases">
        <authorList>
            <person name="Magalhaes I.L.F."/>
            <person name="Oliveira U."/>
            <person name="Santos F.R."/>
            <person name="Vidigal T.H.D.A."/>
            <person name="Brescovit A.D."/>
            <person name="Santos A.J."/>
        </authorList>
    </citation>
    <scope>NUCLEOTIDE SEQUENCE</scope>
    <source>
        <tissue evidence="1">Shoot tissue taken approximately 20 cm above the soil surface</tissue>
    </source>
</reference>
<reference evidence="1" key="2">
    <citation type="journal article" date="2015" name="Data Brief">
        <title>Shoot transcriptome of the giant reed, Arundo donax.</title>
        <authorList>
            <person name="Barrero R.A."/>
            <person name="Guerrero F.D."/>
            <person name="Moolhuijzen P."/>
            <person name="Goolsby J.A."/>
            <person name="Tidwell J."/>
            <person name="Bellgard S.E."/>
            <person name="Bellgard M.I."/>
        </authorList>
    </citation>
    <scope>NUCLEOTIDE SEQUENCE</scope>
    <source>
        <tissue evidence="1">Shoot tissue taken approximately 20 cm above the soil surface</tissue>
    </source>
</reference>
<name>A0A0A9FI61_ARUDO</name>
<dbReference type="EMBL" id="GBRH01188080">
    <property type="protein sequence ID" value="JAE09816.1"/>
    <property type="molecule type" value="Transcribed_RNA"/>
</dbReference>
<organism evidence="1">
    <name type="scientific">Arundo donax</name>
    <name type="common">Giant reed</name>
    <name type="synonym">Donax arundinaceus</name>
    <dbReference type="NCBI Taxonomy" id="35708"/>
    <lineage>
        <taxon>Eukaryota</taxon>
        <taxon>Viridiplantae</taxon>
        <taxon>Streptophyta</taxon>
        <taxon>Embryophyta</taxon>
        <taxon>Tracheophyta</taxon>
        <taxon>Spermatophyta</taxon>
        <taxon>Magnoliopsida</taxon>
        <taxon>Liliopsida</taxon>
        <taxon>Poales</taxon>
        <taxon>Poaceae</taxon>
        <taxon>PACMAD clade</taxon>
        <taxon>Arundinoideae</taxon>
        <taxon>Arundineae</taxon>
        <taxon>Arundo</taxon>
    </lineage>
</organism>
<accession>A0A0A9FI61</accession>
<evidence type="ECO:0000313" key="1">
    <source>
        <dbReference type="EMBL" id="JAE09816.1"/>
    </source>
</evidence>